<proteinExistence type="predicted"/>
<organism evidence="1 2">
    <name type="scientific">Pseudomonas agarici</name>
    <dbReference type="NCBI Taxonomy" id="46677"/>
    <lineage>
        <taxon>Bacteria</taxon>
        <taxon>Pseudomonadati</taxon>
        <taxon>Pseudomonadota</taxon>
        <taxon>Gammaproteobacteria</taxon>
        <taxon>Pseudomonadales</taxon>
        <taxon>Pseudomonadaceae</taxon>
        <taxon>Pseudomonas</taxon>
    </lineage>
</organism>
<dbReference type="EMBL" id="CP014135">
    <property type="protein sequence ID" value="AMB87517.1"/>
    <property type="molecule type" value="Genomic_DNA"/>
</dbReference>
<accession>A0A0X1T5Y6</accession>
<dbReference type="KEGG" id="pagb:AWM79_20360"/>
<sequence>MKTLKLMLVLGSIYAKRATTLLAAMTLLVAGGMAQAAQGQAMQGGTTIAGSPPVETYRYGMKLDIARVLSISDTSQEYGLVPSIMRYEDSSGTVRALKYQVYGGAGSGN</sequence>
<dbReference type="Proteomes" id="UP000063229">
    <property type="component" value="Chromosome"/>
</dbReference>
<evidence type="ECO:0008006" key="3">
    <source>
        <dbReference type="Google" id="ProtNLM"/>
    </source>
</evidence>
<evidence type="ECO:0000313" key="1">
    <source>
        <dbReference type="EMBL" id="AMB87517.1"/>
    </source>
</evidence>
<keyword evidence="2" id="KW-1185">Reference proteome</keyword>
<dbReference type="Pfam" id="PF10976">
    <property type="entry name" value="DUF2790"/>
    <property type="match status" value="1"/>
</dbReference>
<dbReference type="OrthoDB" id="6903763at2"/>
<reference evidence="1 2" key="1">
    <citation type="submission" date="2016-01" db="EMBL/GenBank/DDBJ databases">
        <authorList>
            <person name="McClelland M."/>
            <person name="Jain A."/>
            <person name="Saraogi P."/>
            <person name="Mendelson R."/>
            <person name="Westerman R."/>
            <person name="SanMiguel P."/>
            <person name="Csonka L."/>
        </authorList>
    </citation>
    <scope>NUCLEOTIDE SEQUENCE [LARGE SCALE GENOMIC DNA]</scope>
    <source>
        <strain evidence="1 2">NCPPB 2472</strain>
    </source>
</reference>
<dbReference type="STRING" id="46677.AWM79_20360"/>
<dbReference type="RefSeq" id="WP_017133539.1">
    <property type="nucleotide sequence ID" value="NZ_CP014135.1"/>
</dbReference>
<name>A0A0X1T5Y6_PSEAA</name>
<dbReference type="AlphaFoldDB" id="A0A0X1T5Y6"/>
<dbReference type="Gene3D" id="2.30.140.50">
    <property type="entry name" value="Protein of unknown function DUF2790"/>
    <property type="match status" value="1"/>
</dbReference>
<dbReference type="InterPro" id="IPR021245">
    <property type="entry name" value="DUF2790"/>
</dbReference>
<protein>
    <recommendedName>
        <fullName evidence="3">Topoisomerase II</fullName>
    </recommendedName>
</protein>
<evidence type="ECO:0000313" key="2">
    <source>
        <dbReference type="Proteomes" id="UP000063229"/>
    </source>
</evidence>
<gene>
    <name evidence="1" type="ORF">AWM79_20360</name>
</gene>